<sequence length="83" mass="9285">MPCHQLSFSWLGLRVLRVGEHVFKLYAYSPTPPTNIIESHCSSTVCQSIVFLEKQECKGGTGYSDTTGNFADSREKLRCIVSK</sequence>
<name>A0A024FWQ8_9STRA</name>
<organism evidence="1 2">
    <name type="scientific">Albugo candida</name>
    <dbReference type="NCBI Taxonomy" id="65357"/>
    <lineage>
        <taxon>Eukaryota</taxon>
        <taxon>Sar</taxon>
        <taxon>Stramenopiles</taxon>
        <taxon>Oomycota</taxon>
        <taxon>Peronosporomycetes</taxon>
        <taxon>Albuginales</taxon>
        <taxon>Albuginaceae</taxon>
        <taxon>Albugo</taxon>
    </lineage>
</organism>
<proteinExistence type="predicted"/>
<reference evidence="1 2" key="1">
    <citation type="submission" date="2012-05" db="EMBL/GenBank/DDBJ databases">
        <title>Recombination and specialization in a pathogen metapopulation.</title>
        <authorList>
            <person name="Gardiner A."/>
            <person name="Kemen E."/>
            <person name="Schultz-Larsen T."/>
            <person name="MacLean D."/>
            <person name="Van Oosterhout C."/>
            <person name="Jones J.D.G."/>
        </authorList>
    </citation>
    <scope>NUCLEOTIDE SEQUENCE [LARGE SCALE GENOMIC DNA]</scope>
    <source>
        <strain evidence="1 2">Ac Nc2</strain>
    </source>
</reference>
<accession>A0A024FWQ8</accession>
<dbReference type="EMBL" id="CAIX01000541">
    <property type="protein sequence ID" value="CCI11084.1"/>
    <property type="molecule type" value="Genomic_DNA"/>
</dbReference>
<dbReference type="InParanoid" id="A0A024FWQ8"/>
<gene>
    <name evidence="1" type="ORF">BN9_123440</name>
</gene>
<dbReference type="AlphaFoldDB" id="A0A024FWQ8"/>
<evidence type="ECO:0000313" key="2">
    <source>
        <dbReference type="Proteomes" id="UP000053237"/>
    </source>
</evidence>
<keyword evidence="2" id="KW-1185">Reference proteome</keyword>
<comment type="caution">
    <text evidence="1">The sequence shown here is derived from an EMBL/GenBank/DDBJ whole genome shotgun (WGS) entry which is preliminary data.</text>
</comment>
<dbReference type="Proteomes" id="UP000053237">
    <property type="component" value="Unassembled WGS sequence"/>
</dbReference>
<evidence type="ECO:0000313" key="1">
    <source>
        <dbReference type="EMBL" id="CCI11084.1"/>
    </source>
</evidence>
<protein>
    <submittedName>
        <fullName evidence="1">Uncharacterized protein</fullName>
    </submittedName>
</protein>